<dbReference type="AlphaFoldDB" id="A0A840IL75"/>
<evidence type="ECO:0000313" key="3">
    <source>
        <dbReference type="EMBL" id="MBB4665085.1"/>
    </source>
</evidence>
<protein>
    <submittedName>
        <fullName evidence="3">Uncharacterized membrane protein YbhN (UPF0104 family)</fullName>
    </submittedName>
</protein>
<feature type="compositionally biased region" description="Basic residues" evidence="1">
    <location>
        <begin position="315"/>
        <end position="332"/>
    </location>
</feature>
<feature type="transmembrane region" description="Helical" evidence="2">
    <location>
        <begin position="123"/>
        <end position="150"/>
    </location>
</feature>
<dbReference type="RefSeq" id="WP_183345699.1">
    <property type="nucleotide sequence ID" value="NZ_JACHNU010000010.1"/>
</dbReference>
<evidence type="ECO:0000256" key="2">
    <source>
        <dbReference type="SAM" id="Phobius"/>
    </source>
</evidence>
<feature type="region of interest" description="Disordered" evidence="1">
    <location>
        <begin position="300"/>
        <end position="332"/>
    </location>
</feature>
<evidence type="ECO:0000313" key="4">
    <source>
        <dbReference type="Proteomes" id="UP000585272"/>
    </source>
</evidence>
<proteinExistence type="predicted"/>
<comment type="caution">
    <text evidence="3">The sequence shown here is derived from an EMBL/GenBank/DDBJ whole genome shotgun (WGS) entry which is preliminary data.</text>
</comment>
<feature type="transmembrane region" description="Helical" evidence="2">
    <location>
        <begin position="156"/>
        <end position="179"/>
    </location>
</feature>
<keyword evidence="2" id="KW-1133">Transmembrane helix</keyword>
<feature type="transmembrane region" description="Helical" evidence="2">
    <location>
        <begin position="200"/>
        <end position="219"/>
    </location>
</feature>
<evidence type="ECO:0000256" key="1">
    <source>
        <dbReference type="SAM" id="MobiDB-lite"/>
    </source>
</evidence>
<keyword evidence="4" id="KW-1185">Reference proteome</keyword>
<organism evidence="3 4">
    <name type="scientific">Conexibacter arvalis</name>
    <dbReference type="NCBI Taxonomy" id="912552"/>
    <lineage>
        <taxon>Bacteria</taxon>
        <taxon>Bacillati</taxon>
        <taxon>Actinomycetota</taxon>
        <taxon>Thermoleophilia</taxon>
        <taxon>Solirubrobacterales</taxon>
        <taxon>Conexibacteraceae</taxon>
        <taxon>Conexibacter</taxon>
    </lineage>
</organism>
<keyword evidence="2" id="KW-0812">Transmembrane</keyword>
<name>A0A840IL75_9ACTN</name>
<feature type="transmembrane region" description="Helical" evidence="2">
    <location>
        <begin position="271"/>
        <end position="291"/>
    </location>
</feature>
<dbReference type="Proteomes" id="UP000585272">
    <property type="component" value="Unassembled WGS sequence"/>
</dbReference>
<keyword evidence="2" id="KW-0472">Membrane</keyword>
<feature type="transmembrane region" description="Helical" evidence="2">
    <location>
        <begin position="231"/>
        <end position="259"/>
    </location>
</feature>
<accession>A0A840IL75</accession>
<feature type="transmembrane region" description="Helical" evidence="2">
    <location>
        <begin position="47"/>
        <end position="65"/>
    </location>
</feature>
<sequence length="332" mass="34655">MTWRRWRALAARHRLPLTVLASLASAAGLALLLYGRRDEFGAALSSAALWVIGAAIVLHVGGLLARTEAWHRTIDAAGGTVPRRVLYRASSMQVLGSVVNPHLGVAARIAALRRSSPEISPQVPTLLAAEMPILAVEAALAALTSFTLIGPLGLPWWLPLLCIAVIAALSVGMRSLALVKGRELWRGLAIVRTIRGGTMLVAFVLLAVFAQIARNWLLLNAVGVDASLFDAIAVLIAVVTLGQLPIGPSVGAAAAVLILGHDGIAATAAAGILLTATGTAAGLAFAAWAGLDHLGHRFRAPTARPANPASPPTPRRARRTPRPRPAIRRSPT</sequence>
<dbReference type="EMBL" id="JACHNU010000010">
    <property type="protein sequence ID" value="MBB4665085.1"/>
    <property type="molecule type" value="Genomic_DNA"/>
</dbReference>
<reference evidence="3 4" key="1">
    <citation type="submission" date="2020-08" db="EMBL/GenBank/DDBJ databases">
        <title>Genomic Encyclopedia of Archaeal and Bacterial Type Strains, Phase II (KMG-II): from individual species to whole genera.</title>
        <authorList>
            <person name="Goeker M."/>
        </authorList>
    </citation>
    <scope>NUCLEOTIDE SEQUENCE [LARGE SCALE GENOMIC DNA]</scope>
    <source>
        <strain evidence="3 4">DSM 23288</strain>
    </source>
</reference>
<gene>
    <name evidence="3" type="ORF">BDZ31_004704</name>
</gene>